<comment type="caution">
    <text evidence="1">The sequence shown here is derived from an EMBL/GenBank/DDBJ whole genome shotgun (WGS) entry which is preliminary data.</text>
</comment>
<dbReference type="AlphaFoldDB" id="A0ABD3PIK0"/>
<accession>A0ABD3PIK0</accession>
<gene>
    <name evidence="1" type="ORF">ACHAWO_006419</name>
</gene>
<sequence length="58" mass="6866">MKQIGRGCEGASLNSLRIPFQSKSLTTRFSRRIWRDNYAPWLEEQLRRDDVPHTKESC</sequence>
<reference evidence="1 2" key="1">
    <citation type="submission" date="2024-10" db="EMBL/GenBank/DDBJ databases">
        <title>Updated reference genomes for cyclostephanoid diatoms.</title>
        <authorList>
            <person name="Roberts W.R."/>
            <person name="Alverson A.J."/>
        </authorList>
    </citation>
    <scope>NUCLEOTIDE SEQUENCE [LARGE SCALE GENOMIC DNA]</scope>
    <source>
        <strain evidence="1 2">AJA010-31</strain>
    </source>
</reference>
<protein>
    <submittedName>
        <fullName evidence="1">Uncharacterized protein</fullName>
    </submittedName>
</protein>
<evidence type="ECO:0000313" key="2">
    <source>
        <dbReference type="Proteomes" id="UP001530400"/>
    </source>
</evidence>
<name>A0ABD3PIK0_9STRA</name>
<evidence type="ECO:0000313" key="1">
    <source>
        <dbReference type="EMBL" id="KAL3787562.1"/>
    </source>
</evidence>
<organism evidence="1 2">
    <name type="scientific">Cyclotella atomus</name>
    <dbReference type="NCBI Taxonomy" id="382360"/>
    <lineage>
        <taxon>Eukaryota</taxon>
        <taxon>Sar</taxon>
        <taxon>Stramenopiles</taxon>
        <taxon>Ochrophyta</taxon>
        <taxon>Bacillariophyta</taxon>
        <taxon>Coscinodiscophyceae</taxon>
        <taxon>Thalassiosirophycidae</taxon>
        <taxon>Stephanodiscales</taxon>
        <taxon>Stephanodiscaceae</taxon>
        <taxon>Cyclotella</taxon>
    </lineage>
</organism>
<dbReference type="EMBL" id="JALLPJ020000606">
    <property type="protein sequence ID" value="KAL3787562.1"/>
    <property type="molecule type" value="Genomic_DNA"/>
</dbReference>
<dbReference type="Proteomes" id="UP001530400">
    <property type="component" value="Unassembled WGS sequence"/>
</dbReference>
<proteinExistence type="predicted"/>
<keyword evidence="2" id="KW-1185">Reference proteome</keyword>